<dbReference type="Proteomes" id="UP000655570">
    <property type="component" value="Unassembled WGS sequence"/>
</dbReference>
<dbReference type="Pfam" id="PF20628">
    <property type="entry name" value="Dyp_perox_C"/>
    <property type="match status" value="1"/>
</dbReference>
<dbReference type="SUPFAM" id="SSF54909">
    <property type="entry name" value="Dimeric alpha+beta barrel"/>
    <property type="match status" value="1"/>
</dbReference>
<comment type="caution">
    <text evidence="9">The sequence shown here is derived from an EMBL/GenBank/DDBJ whole genome shotgun (WGS) entry which is preliminary data.</text>
</comment>
<dbReference type="GO" id="GO:0004601">
    <property type="term" value="F:peroxidase activity"/>
    <property type="evidence" value="ECO:0007669"/>
    <property type="project" value="UniProtKB-KW"/>
</dbReference>
<dbReference type="InterPro" id="IPR006314">
    <property type="entry name" value="Dyp_peroxidase"/>
</dbReference>
<accession>A0ABR8U228</accession>
<dbReference type="PROSITE" id="PS51404">
    <property type="entry name" value="DYP_PEROXIDASE"/>
    <property type="match status" value="1"/>
</dbReference>
<name>A0ABR8U228_9CELL</name>
<evidence type="ECO:0000259" key="7">
    <source>
        <dbReference type="Pfam" id="PF04261"/>
    </source>
</evidence>
<feature type="domain" description="Dyp-type peroxidase N-terminal" evidence="7">
    <location>
        <begin position="58"/>
        <end position="150"/>
    </location>
</feature>
<dbReference type="PANTHER" id="PTHR30521:SF0">
    <property type="entry name" value="DYP-TYPE PEROXIDASE FAMILY PROTEIN"/>
    <property type="match status" value="1"/>
</dbReference>
<comment type="similarity">
    <text evidence="6">Belongs to the DyP-type peroxidase family.</text>
</comment>
<protein>
    <submittedName>
        <fullName evidence="9">Dyp-type peroxidase</fullName>
    </submittedName>
</protein>
<keyword evidence="10" id="KW-1185">Reference proteome</keyword>
<feature type="domain" description="Dyp-type peroxidase C-terminal" evidence="8">
    <location>
        <begin position="153"/>
        <end position="316"/>
    </location>
</feature>
<keyword evidence="4" id="KW-0560">Oxidoreductase</keyword>
<gene>
    <name evidence="9" type="ORF">H9641_15280</name>
</gene>
<evidence type="ECO:0000313" key="10">
    <source>
        <dbReference type="Proteomes" id="UP000655570"/>
    </source>
</evidence>
<organism evidence="9 10">
    <name type="scientific">Oerskovia merdavium</name>
    <dbReference type="NCBI Taxonomy" id="2762227"/>
    <lineage>
        <taxon>Bacteria</taxon>
        <taxon>Bacillati</taxon>
        <taxon>Actinomycetota</taxon>
        <taxon>Actinomycetes</taxon>
        <taxon>Micrococcales</taxon>
        <taxon>Cellulomonadaceae</taxon>
        <taxon>Oerskovia</taxon>
    </lineage>
</organism>
<evidence type="ECO:0000256" key="5">
    <source>
        <dbReference type="ARBA" id="ARBA00023004"/>
    </source>
</evidence>
<reference evidence="9 10" key="1">
    <citation type="submission" date="2020-08" db="EMBL/GenBank/DDBJ databases">
        <title>A Genomic Blueprint of the Chicken Gut Microbiome.</title>
        <authorList>
            <person name="Gilroy R."/>
            <person name="Ravi A."/>
            <person name="Getino M."/>
            <person name="Pursley I."/>
            <person name="Horton D.L."/>
            <person name="Alikhan N.-F."/>
            <person name="Baker D."/>
            <person name="Gharbi K."/>
            <person name="Hall N."/>
            <person name="Watson M."/>
            <person name="Adriaenssens E.M."/>
            <person name="Foster-Nyarko E."/>
            <person name="Jarju S."/>
            <person name="Secka A."/>
            <person name="Antonio M."/>
            <person name="Oren A."/>
            <person name="Chaudhuri R."/>
            <person name="La Ragione R.M."/>
            <person name="Hildebrand F."/>
            <person name="Pallen M.J."/>
        </authorList>
    </citation>
    <scope>NUCLEOTIDE SEQUENCE [LARGE SCALE GENOMIC DNA]</scope>
    <source>
        <strain evidence="9 10">Sa2CUA9</strain>
    </source>
</reference>
<evidence type="ECO:0000256" key="3">
    <source>
        <dbReference type="ARBA" id="ARBA00022723"/>
    </source>
</evidence>
<evidence type="ECO:0000256" key="2">
    <source>
        <dbReference type="ARBA" id="ARBA00022559"/>
    </source>
</evidence>
<dbReference type="InterPro" id="IPR011008">
    <property type="entry name" value="Dimeric_a/b-barrel"/>
</dbReference>
<dbReference type="RefSeq" id="WP_191805271.1">
    <property type="nucleotide sequence ID" value="NZ_JACSQF010000017.1"/>
</dbReference>
<evidence type="ECO:0000256" key="1">
    <source>
        <dbReference type="ARBA" id="ARBA00001970"/>
    </source>
</evidence>
<proteinExistence type="inferred from homology"/>
<keyword evidence="5" id="KW-0408">Iron</keyword>
<dbReference type="NCBIfam" id="TIGR01413">
    <property type="entry name" value="Dyp_perox_fam"/>
    <property type="match status" value="1"/>
</dbReference>
<dbReference type="EMBL" id="JACSQF010000017">
    <property type="protein sequence ID" value="MBD7982070.1"/>
    <property type="molecule type" value="Genomic_DNA"/>
</dbReference>
<evidence type="ECO:0000256" key="6">
    <source>
        <dbReference type="ARBA" id="ARBA00025737"/>
    </source>
</evidence>
<evidence type="ECO:0000259" key="8">
    <source>
        <dbReference type="Pfam" id="PF20628"/>
    </source>
</evidence>
<comment type="cofactor">
    <cofactor evidence="1">
        <name>heme b</name>
        <dbReference type="ChEBI" id="CHEBI:60344"/>
    </cofactor>
</comment>
<dbReference type="Pfam" id="PF04261">
    <property type="entry name" value="Dyp_perox_N"/>
    <property type="match status" value="1"/>
</dbReference>
<evidence type="ECO:0000313" key="9">
    <source>
        <dbReference type="EMBL" id="MBD7982070.1"/>
    </source>
</evidence>
<evidence type="ECO:0000256" key="4">
    <source>
        <dbReference type="ARBA" id="ARBA00023002"/>
    </source>
</evidence>
<dbReference type="PANTHER" id="PTHR30521">
    <property type="entry name" value="DEFERROCHELATASE/PEROXIDASE"/>
    <property type="match status" value="1"/>
</dbReference>
<dbReference type="InterPro" id="IPR048327">
    <property type="entry name" value="Dyp_perox_N"/>
</dbReference>
<sequence>MTNPQLPAPVPAPDPEPQPVLYQLTTSAEFLVVSSTGSPEADATLLGVASDVNGLVRSVGFRQGRAELSCVVGLGSSFWDRVRPAGAPRPAHLHPLRALAGARHTAPSTPGDVLFHLRADRADLTFELARQIMRALGDAVVVEDSTTGFRYFDSRDLLGFVDGTENPTGRAAPEAALVVDEPDFVGGSYVVVQKYVHDLDAWNGLSTEEQEKVIGRTKLDDIELDDDVKPSNSHVALNVIEDENGEELAILRDNMPFGDAGAGEFGTYYIAYAKDPGVTELMLHRMFIGEPEGNTDRILEVSTALTGSLFFVPSLDLLESLADGEVEQQPESGAVAVGS</sequence>
<dbReference type="InterPro" id="IPR048328">
    <property type="entry name" value="Dyp_perox_C"/>
</dbReference>
<keyword evidence="3" id="KW-0479">Metal-binding</keyword>
<keyword evidence="2 9" id="KW-0575">Peroxidase</keyword>